<feature type="active site" description="Proton donor" evidence="8 11">
    <location>
        <position position="188"/>
    </location>
</feature>
<keyword evidence="14" id="KW-1185">Reference proteome</keyword>
<keyword evidence="4" id="KW-1015">Disulfide bond</keyword>
<dbReference type="PANTHER" id="PTHR34876">
    <property type="match status" value="1"/>
</dbReference>
<organism evidence="13 14">
    <name type="scientific">Streptomyces hainanensis</name>
    <dbReference type="NCBI Taxonomy" id="402648"/>
    <lineage>
        <taxon>Bacteria</taxon>
        <taxon>Bacillati</taxon>
        <taxon>Actinomycetota</taxon>
        <taxon>Actinomycetes</taxon>
        <taxon>Kitasatosporales</taxon>
        <taxon>Streptomycetaceae</taxon>
        <taxon>Streptomyces</taxon>
    </lineage>
</organism>
<evidence type="ECO:0000256" key="6">
    <source>
        <dbReference type="ARBA" id="ARBA00023295"/>
    </source>
</evidence>
<reference evidence="13 14" key="1">
    <citation type="submission" date="2019-03" db="EMBL/GenBank/DDBJ databases">
        <title>Draft genome sequences of novel Actinobacteria.</title>
        <authorList>
            <person name="Sahin N."/>
            <person name="Ay H."/>
            <person name="Saygin H."/>
        </authorList>
    </citation>
    <scope>NUCLEOTIDE SEQUENCE [LARGE SCALE GENOMIC DNA]</scope>
    <source>
        <strain evidence="13 14">DSM 41900</strain>
    </source>
</reference>
<dbReference type="Pfam" id="PF01341">
    <property type="entry name" value="Glyco_hydro_6"/>
    <property type="match status" value="1"/>
</dbReference>
<evidence type="ECO:0000313" key="13">
    <source>
        <dbReference type="EMBL" id="TDC74848.1"/>
    </source>
</evidence>
<sequence length="356" mass="37053">MFGWHWERSHPPRPYPSVGEERAIVRTPRAVLSVVAAALGGLLLTAGQFAPAQAAGPTDTADAADAAAAELPDTAVFHNYPANVHRWVADNPNDSRRPLIEQRIASQPQAVWFSAYRPATVTQDVAEVTSAATAAGEVPVLVSYMIPNRDCGGASAGGAPTFAAYLDWAEDFAAGLGGAPSVVILEPDSLALTTCLNPTQRAERFNALADAADLIHAASPAARVYFDAGHSGWHSPATMAATLREAGVLESGDGIYSNVSNYHTTANESAFARAVLAQLGDPDLRAVIDTSRNGNGPLGSEWCDPPGRLVGQNPTAATGDNLIDAYLWIKLPGELDGCDGPAGSFSPAKAYELAGG</sequence>
<dbReference type="PRINTS" id="PR00733">
    <property type="entry name" value="GLHYDRLASE6"/>
</dbReference>
<dbReference type="Proteomes" id="UP000295345">
    <property type="component" value="Unassembled WGS sequence"/>
</dbReference>
<keyword evidence="7 12" id="KW-0624">Polysaccharide degradation</keyword>
<accession>A0A4R4TBK4</accession>
<evidence type="ECO:0000256" key="5">
    <source>
        <dbReference type="ARBA" id="ARBA00023277"/>
    </source>
</evidence>
<dbReference type="GO" id="GO:0030245">
    <property type="term" value="P:cellulose catabolic process"/>
    <property type="evidence" value="ECO:0007669"/>
    <property type="project" value="UniProtKB-KW"/>
</dbReference>
<feature type="binding site" evidence="9">
    <location>
        <position position="330"/>
    </location>
    <ligand>
        <name>substrate</name>
    </ligand>
</feature>
<comment type="similarity">
    <text evidence="12">Belongs to the glycosyl hydrolase family 6.</text>
</comment>
<dbReference type="AlphaFoldDB" id="A0A4R4TBK4"/>
<evidence type="ECO:0000256" key="9">
    <source>
        <dbReference type="PIRSR" id="PIRSR001100-2"/>
    </source>
</evidence>
<feature type="binding site" evidence="9">
    <location>
        <position position="233"/>
    </location>
    <ligand>
        <name>substrate</name>
    </ligand>
</feature>
<protein>
    <recommendedName>
        <fullName evidence="12">Glucanase</fullName>
        <ecNumber evidence="12">3.2.1.-</ecNumber>
    </recommendedName>
</protein>
<feature type="active site" evidence="10">
    <location>
        <position position="150"/>
    </location>
</feature>
<evidence type="ECO:0000256" key="4">
    <source>
        <dbReference type="ARBA" id="ARBA00023157"/>
    </source>
</evidence>
<dbReference type="InterPro" id="IPR016288">
    <property type="entry name" value="Beta_cellobiohydrolase"/>
</dbReference>
<keyword evidence="5 12" id="KW-0119">Carbohydrate metabolism</keyword>
<evidence type="ECO:0000256" key="1">
    <source>
        <dbReference type="ARBA" id="ARBA00022729"/>
    </source>
</evidence>
<dbReference type="EC" id="3.2.1.-" evidence="12"/>
<feature type="binding site" evidence="9">
    <location>
        <position position="334"/>
    </location>
    <ligand>
        <name>substrate</name>
    </ligand>
</feature>
<keyword evidence="2 12" id="KW-0378">Hydrolase</keyword>
<keyword evidence="1" id="KW-0732">Signal</keyword>
<dbReference type="PROSITE" id="PS00655">
    <property type="entry name" value="GLYCOSYL_HYDROL_F6_1"/>
    <property type="match status" value="1"/>
</dbReference>
<evidence type="ECO:0000313" key="14">
    <source>
        <dbReference type="Proteomes" id="UP000295345"/>
    </source>
</evidence>
<dbReference type="InterPro" id="IPR001524">
    <property type="entry name" value="Glyco_hydro_6_CS"/>
</dbReference>
<evidence type="ECO:0000256" key="11">
    <source>
        <dbReference type="PROSITE-ProRule" id="PRU10057"/>
    </source>
</evidence>
<evidence type="ECO:0000256" key="8">
    <source>
        <dbReference type="PIRSR" id="PIRSR001100-1"/>
    </source>
</evidence>
<evidence type="ECO:0000256" key="10">
    <source>
        <dbReference type="PROSITE-ProRule" id="PRU10056"/>
    </source>
</evidence>
<dbReference type="EMBL" id="SMKI01000130">
    <property type="protein sequence ID" value="TDC74848.1"/>
    <property type="molecule type" value="Genomic_DNA"/>
</dbReference>
<dbReference type="PIRSF" id="PIRSF001100">
    <property type="entry name" value="Beta_cellobiohydrolase"/>
    <property type="match status" value="1"/>
</dbReference>
<dbReference type="OrthoDB" id="309899at2"/>
<dbReference type="InterPro" id="IPR036434">
    <property type="entry name" value="Beta_cellobiohydrolase_sf"/>
</dbReference>
<dbReference type="SUPFAM" id="SSF51989">
    <property type="entry name" value="Glycosyl hydrolases family 6, cellulases"/>
    <property type="match status" value="1"/>
</dbReference>
<evidence type="ECO:0000256" key="2">
    <source>
        <dbReference type="ARBA" id="ARBA00022801"/>
    </source>
</evidence>
<evidence type="ECO:0000256" key="7">
    <source>
        <dbReference type="ARBA" id="ARBA00023326"/>
    </source>
</evidence>
<feature type="active site" description="Proton acceptor" evidence="8">
    <location>
        <position position="336"/>
    </location>
</feature>
<feature type="binding site" evidence="9">
    <location>
        <position position="261"/>
    </location>
    <ligand>
        <name>substrate</name>
    </ligand>
</feature>
<dbReference type="PANTHER" id="PTHR34876:SF4">
    <property type="entry name" value="1,4-BETA-D-GLUCAN CELLOBIOHYDROLASE C-RELATED"/>
    <property type="match status" value="1"/>
</dbReference>
<gene>
    <name evidence="13" type="ORF">E1283_14365</name>
</gene>
<keyword evidence="6 12" id="KW-0326">Glycosidase</keyword>
<feature type="binding site" evidence="9">
    <location>
        <position position="230"/>
    </location>
    <ligand>
        <name>substrate</name>
    </ligand>
</feature>
<keyword evidence="3 12" id="KW-0136">Cellulose degradation</keyword>
<feature type="binding site" evidence="9">
    <location>
        <position position="302"/>
    </location>
    <ligand>
        <name>substrate</name>
    </ligand>
</feature>
<dbReference type="Gene3D" id="3.20.20.40">
    <property type="entry name" value="1, 4-beta cellobiohydrolase"/>
    <property type="match status" value="1"/>
</dbReference>
<name>A0A4R4TBK4_9ACTN</name>
<comment type="caution">
    <text evidence="13">The sequence shown here is derived from an EMBL/GenBank/DDBJ whole genome shotgun (WGS) entry which is preliminary data.</text>
</comment>
<proteinExistence type="inferred from homology"/>
<evidence type="ECO:0000256" key="12">
    <source>
        <dbReference type="RuleBase" id="RU361186"/>
    </source>
</evidence>
<dbReference type="PROSITE" id="PS00656">
    <property type="entry name" value="GLYCOSYL_HYDROL_F6_2"/>
    <property type="match status" value="1"/>
</dbReference>
<dbReference type="GO" id="GO:0004553">
    <property type="term" value="F:hydrolase activity, hydrolyzing O-glycosyl compounds"/>
    <property type="evidence" value="ECO:0007669"/>
    <property type="project" value="InterPro"/>
</dbReference>
<feature type="binding site" evidence="9">
    <location>
        <position position="112"/>
    </location>
    <ligand>
        <name>substrate</name>
    </ligand>
</feature>
<evidence type="ECO:0000256" key="3">
    <source>
        <dbReference type="ARBA" id="ARBA00023001"/>
    </source>
</evidence>